<dbReference type="EMBL" id="AP014633">
    <property type="protein sequence ID" value="BAP56318.1"/>
    <property type="molecule type" value="Genomic_DNA"/>
</dbReference>
<evidence type="ECO:0000313" key="1">
    <source>
        <dbReference type="EMBL" id="BAP56318.1"/>
    </source>
</evidence>
<organism evidence="1 2">
    <name type="scientific">Thioploca ingrica</name>
    <dbReference type="NCBI Taxonomy" id="40754"/>
    <lineage>
        <taxon>Bacteria</taxon>
        <taxon>Pseudomonadati</taxon>
        <taxon>Pseudomonadota</taxon>
        <taxon>Gammaproteobacteria</taxon>
        <taxon>Thiotrichales</taxon>
        <taxon>Thiotrichaceae</taxon>
        <taxon>Thioploca</taxon>
    </lineage>
</organism>
<dbReference type="AlphaFoldDB" id="A0A090AED8"/>
<protein>
    <submittedName>
        <fullName evidence="1">Uncharacterized protein</fullName>
    </submittedName>
</protein>
<accession>A0A090AED8</accession>
<dbReference type="KEGG" id="tig:THII_2021"/>
<gene>
    <name evidence="1" type="ORF">THII_2021</name>
</gene>
<reference evidence="1" key="1">
    <citation type="journal article" date="2014" name="ISME J.">
        <title>Ecophysiology of Thioploca ingrica as revealed by the complete genome sequence supplemented with proteomic evidence.</title>
        <authorList>
            <person name="Kojima H."/>
            <person name="Ogura Y."/>
            <person name="Yamamoto N."/>
            <person name="Togashi T."/>
            <person name="Mori H."/>
            <person name="Watanabe T."/>
            <person name="Nemoto F."/>
            <person name="Kurokawa K."/>
            <person name="Hayashi T."/>
            <person name="Fukui M."/>
        </authorList>
    </citation>
    <scope>NUCLEOTIDE SEQUENCE [LARGE SCALE GENOMIC DNA]</scope>
</reference>
<dbReference type="Proteomes" id="UP000031623">
    <property type="component" value="Chromosome"/>
</dbReference>
<name>A0A090AED8_9GAMM</name>
<evidence type="ECO:0000313" key="2">
    <source>
        <dbReference type="Proteomes" id="UP000031623"/>
    </source>
</evidence>
<dbReference type="STRING" id="40754.THII_2021"/>
<sequence length="202" mass="22936">MSEQNLLESFLLSVENFVGQISEESVKAAPQEEQQVLIRSTGESLVGQTGKLTVFIRETAGRLSVAQRVELDRFLQVQDGEAFANRGVEVTKQLLGKGLLGNLIHWISQHLKELKKLMGEILHIILNLLHIPYPDWLDKILQFLDQSFDLLLSLLSDVFGIDLRLAARQLSEQEVNFLREWAAFETVRAIRGSRKLLTQDET</sequence>
<keyword evidence="2" id="KW-1185">Reference proteome</keyword>
<dbReference type="HOGENOM" id="CLU_1354082_0_0_6"/>
<proteinExistence type="predicted"/>